<feature type="domain" description="Ig-like" evidence="10">
    <location>
        <begin position="20"/>
        <end position="151"/>
    </location>
</feature>
<dbReference type="InterPro" id="IPR036179">
    <property type="entry name" value="Ig-like_dom_sf"/>
</dbReference>
<organism evidence="11 12">
    <name type="scientific">Astyanax mexicanus</name>
    <name type="common">Blind cave fish</name>
    <name type="synonym">Astyanax fasciatus mexicanus</name>
    <dbReference type="NCBI Taxonomy" id="7994"/>
    <lineage>
        <taxon>Eukaryota</taxon>
        <taxon>Metazoa</taxon>
        <taxon>Chordata</taxon>
        <taxon>Craniata</taxon>
        <taxon>Vertebrata</taxon>
        <taxon>Euteleostomi</taxon>
        <taxon>Actinopterygii</taxon>
        <taxon>Neopterygii</taxon>
        <taxon>Teleostei</taxon>
        <taxon>Ostariophysi</taxon>
        <taxon>Characiformes</taxon>
        <taxon>Characoidei</taxon>
        <taxon>Acestrorhamphidae</taxon>
        <taxon>Acestrorhamphinae</taxon>
        <taxon>Astyanax</taxon>
    </lineage>
</organism>
<protein>
    <submittedName>
        <fullName evidence="11">Sialoadhesin-like isoform X1</fullName>
    </submittedName>
</protein>
<dbReference type="GO" id="GO:0005886">
    <property type="term" value="C:plasma membrane"/>
    <property type="evidence" value="ECO:0007669"/>
    <property type="project" value="TreeGrafter"/>
</dbReference>
<keyword evidence="2 9" id="KW-0812">Transmembrane</keyword>
<gene>
    <name evidence="11" type="primary">CD33</name>
    <name evidence="11" type="ORF">AMEX_G21290</name>
</gene>
<dbReference type="InterPro" id="IPR013783">
    <property type="entry name" value="Ig-like_fold"/>
</dbReference>
<evidence type="ECO:0000313" key="12">
    <source>
        <dbReference type="Proteomes" id="UP000752171"/>
    </source>
</evidence>
<name>A0A8T2L1I8_ASTMX</name>
<evidence type="ECO:0000256" key="9">
    <source>
        <dbReference type="SAM" id="Phobius"/>
    </source>
</evidence>
<evidence type="ECO:0000313" key="11">
    <source>
        <dbReference type="EMBL" id="KAG9264944.1"/>
    </source>
</evidence>
<evidence type="ECO:0000259" key="10">
    <source>
        <dbReference type="PROSITE" id="PS50835"/>
    </source>
</evidence>
<proteinExistence type="inferred from homology"/>
<dbReference type="InterPro" id="IPR013106">
    <property type="entry name" value="Ig_V-set"/>
</dbReference>
<sequence length="306" mass="35123">MWQFSTAALRNMMSNSQWLPVIYIFCMLKDVATGTKEMWKINITQQEFTVETSSNITIDCRVEYPPPEMSKKDIQGFWKVNREGRISHCERKSNEIIYNHNNTLVWRRFQGRTKALGNIANNSCSLSISKIQNEDQGRYYFRVETGSNSYSFCNNMITIKVIGHVSNVTLKAVSQDVTENPFFSTNIPGTSAPSTDFSIFIYVPIIVLVVVIVAVAVFLLRRRKRRRQPSRQDSSYYVNFHPPCEMQNDGPKLPEKFEKKLEPPPFTSKPQDEPIYSNVQGKTLVEPAASDQMENIYTNVGCGTQW</sequence>
<dbReference type="SMART" id="SM00409">
    <property type="entry name" value="IG"/>
    <property type="match status" value="1"/>
</dbReference>
<dbReference type="AlphaFoldDB" id="A0A8T2L1I8"/>
<dbReference type="EMBL" id="JAICCE010000018">
    <property type="protein sequence ID" value="KAG9264944.1"/>
    <property type="molecule type" value="Genomic_DNA"/>
</dbReference>
<dbReference type="GO" id="GO:0030246">
    <property type="term" value="F:carbohydrate binding"/>
    <property type="evidence" value="ECO:0007669"/>
    <property type="project" value="UniProtKB-KW"/>
</dbReference>
<keyword evidence="4" id="KW-0130">Cell adhesion</keyword>
<comment type="caution">
    <text evidence="11">The sequence shown here is derived from an EMBL/GenBank/DDBJ whole genome shotgun (WGS) entry which is preliminary data.</text>
</comment>
<keyword evidence="5 9" id="KW-1133">Transmembrane helix</keyword>
<evidence type="ECO:0000256" key="3">
    <source>
        <dbReference type="ARBA" id="ARBA00022734"/>
    </source>
</evidence>
<feature type="region of interest" description="Disordered" evidence="8">
    <location>
        <begin position="231"/>
        <end position="275"/>
    </location>
</feature>
<dbReference type="GO" id="GO:0007155">
    <property type="term" value="P:cell adhesion"/>
    <property type="evidence" value="ECO:0007669"/>
    <property type="project" value="UniProtKB-KW"/>
</dbReference>
<keyword evidence="6 9" id="KW-0472">Membrane</keyword>
<evidence type="ECO:0000256" key="7">
    <source>
        <dbReference type="ARBA" id="ARBA00038361"/>
    </source>
</evidence>
<evidence type="ECO:0000256" key="1">
    <source>
        <dbReference type="ARBA" id="ARBA00004167"/>
    </source>
</evidence>
<dbReference type="SUPFAM" id="SSF48726">
    <property type="entry name" value="Immunoglobulin"/>
    <property type="match status" value="1"/>
</dbReference>
<keyword evidence="3" id="KW-0430">Lectin</keyword>
<feature type="compositionally biased region" description="Basic and acidic residues" evidence="8">
    <location>
        <begin position="252"/>
        <end position="262"/>
    </location>
</feature>
<comment type="similarity">
    <text evidence="7">Belongs to the immunoglobulin superfamily. SIGLEC (sialic acid binding Ig-like lectin) family.</text>
</comment>
<dbReference type="GO" id="GO:0033691">
    <property type="term" value="F:sialic acid binding"/>
    <property type="evidence" value="ECO:0007669"/>
    <property type="project" value="TreeGrafter"/>
</dbReference>
<evidence type="ECO:0000256" key="6">
    <source>
        <dbReference type="ARBA" id="ARBA00023136"/>
    </source>
</evidence>
<dbReference type="PROSITE" id="PS50835">
    <property type="entry name" value="IG_LIKE"/>
    <property type="match status" value="1"/>
</dbReference>
<dbReference type="KEGG" id="amex:103029305"/>
<dbReference type="Gene3D" id="2.60.40.10">
    <property type="entry name" value="Immunoglobulins"/>
    <property type="match status" value="1"/>
</dbReference>
<evidence type="ECO:0000256" key="5">
    <source>
        <dbReference type="ARBA" id="ARBA00022989"/>
    </source>
</evidence>
<dbReference type="InterPro" id="IPR051036">
    <property type="entry name" value="SIGLEC"/>
</dbReference>
<evidence type="ECO:0000256" key="4">
    <source>
        <dbReference type="ARBA" id="ARBA00022889"/>
    </source>
</evidence>
<dbReference type="Proteomes" id="UP000752171">
    <property type="component" value="Unassembled WGS sequence"/>
</dbReference>
<accession>A0A8T2L1I8</accession>
<evidence type="ECO:0000256" key="8">
    <source>
        <dbReference type="SAM" id="MobiDB-lite"/>
    </source>
</evidence>
<evidence type="ECO:0000256" key="2">
    <source>
        <dbReference type="ARBA" id="ARBA00022692"/>
    </source>
</evidence>
<comment type="subcellular location">
    <subcellularLocation>
        <location evidence="1">Membrane</location>
        <topology evidence="1">Single-pass membrane protein</topology>
    </subcellularLocation>
</comment>
<dbReference type="Pfam" id="PF07686">
    <property type="entry name" value="V-set"/>
    <property type="match status" value="1"/>
</dbReference>
<reference evidence="11 12" key="1">
    <citation type="submission" date="2021-07" db="EMBL/GenBank/DDBJ databases">
        <authorList>
            <person name="Imarazene B."/>
            <person name="Zahm M."/>
            <person name="Klopp C."/>
            <person name="Cabau C."/>
            <person name="Beille S."/>
            <person name="Jouanno E."/>
            <person name="Castinel A."/>
            <person name="Lluch J."/>
            <person name="Gil L."/>
            <person name="Kuchtly C."/>
            <person name="Lopez Roques C."/>
            <person name="Donnadieu C."/>
            <person name="Parrinello H."/>
            <person name="Journot L."/>
            <person name="Du K."/>
            <person name="Schartl M."/>
            <person name="Retaux S."/>
            <person name="Guiguen Y."/>
        </authorList>
    </citation>
    <scope>NUCLEOTIDE SEQUENCE [LARGE SCALE GENOMIC DNA]</scope>
    <source>
        <strain evidence="11">Pach_M1</strain>
        <tissue evidence="11">Testis</tissue>
    </source>
</reference>
<dbReference type="InterPro" id="IPR003599">
    <property type="entry name" value="Ig_sub"/>
</dbReference>
<dbReference type="PANTHER" id="PTHR12035:SF125">
    <property type="entry name" value="SIALIC ACID-BINDING IG-LIKE LECTIN 5"/>
    <property type="match status" value="1"/>
</dbReference>
<feature type="transmembrane region" description="Helical" evidence="9">
    <location>
        <begin position="199"/>
        <end position="220"/>
    </location>
</feature>
<dbReference type="InterPro" id="IPR007110">
    <property type="entry name" value="Ig-like_dom"/>
</dbReference>
<dbReference type="PANTHER" id="PTHR12035">
    <property type="entry name" value="SIALIC ACID BINDING IMMUNOGLOBULIN-LIKE LECTIN"/>
    <property type="match status" value="1"/>
</dbReference>